<evidence type="ECO:0000313" key="2">
    <source>
        <dbReference type="EMBL" id="KIJ09279.1"/>
    </source>
</evidence>
<proteinExistence type="predicted"/>
<reference evidence="3" key="2">
    <citation type="submission" date="2015-01" db="EMBL/GenBank/DDBJ databases">
        <title>Evolutionary Origins and Diversification of the Mycorrhizal Mutualists.</title>
        <authorList>
            <consortium name="DOE Joint Genome Institute"/>
            <consortium name="Mycorrhizal Genomics Consortium"/>
            <person name="Kohler A."/>
            <person name="Kuo A."/>
            <person name="Nagy L.G."/>
            <person name="Floudas D."/>
            <person name="Copeland A."/>
            <person name="Barry K.W."/>
            <person name="Cichocki N."/>
            <person name="Veneault-Fourrey C."/>
            <person name="LaButti K."/>
            <person name="Lindquist E.A."/>
            <person name="Lipzen A."/>
            <person name="Lundell T."/>
            <person name="Morin E."/>
            <person name="Murat C."/>
            <person name="Riley R."/>
            <person name="Ohm R."/>
            <person name="Sun H."/>
            <person name="Tunlid A."/>
            <person name="Henrissat B."/>
            <person name="Grigoriev I.V."/>
            <person name="Hibbett D.S."/>
            <person name="Martin F."/>
        </authorList>
    </citation>
    <scope>NUCLEOTIDE SEQUENCE [LARGE SCALE GENOMIC DNA]</scope>
    <source>
        <strain evidence="3">ATCC 200175</strain>
    </source>
</reference>
<accession>A0A0C9SPW6</accession>
<evidence type="ECO:0000313" key="3">
    <source>
        <dbReference type="Proteomes" id="UP000053647"/>
    </source>
</evidence>
<dbReference type="HOGENOM" id="CLU_708050_0_0_1"/>
<protein>
    <submittedName>
        <fullName evidence="2">Uncharacterized protein</fullName>
    </submittedName>
</protein>
<dbReference type="AlphaFoldDB" id="A0A0C9SPW6"/>
<organism evidence="2 3">
    <name type="scientific">Paxillus involutus ATCC 200175</name>
    <dbReference type="NCBI Taxonomy" id="664439"/>
    <lineage>
        <taxon>Eukaryota</taxon>
        <taxon>Fungi</taxon>
        <taxon>Dikarya</taxon>
        <taxon>Basidiomycota</taxon>
        <taxon>Agaricomycotina</taxon>
        <taxon>Agaricomycetes</taxon>
        <taxon>Agaricomycetidae</taxon>
        <taxon>Boletales</taxon>
        <taxon>Paxilineae</taxon>
        <taxon>Paxillaceae</taxon>
        <taxon>Paxillus</taxon>
    </lineage>
</organism>
<gene>
    <name evidence="2" type="ORF">PAXINDRAFT_17632</name>
</gene>
<dbReference type="Proteomes" id="UP000053647">
    <property type="component" value="Unassembled WGS sequence"/>
</dbReference>
<evidence type="ECO:0000256" key="1">
    <source>
        <dbReference type="SAM" id="MobiDB-lite"/>
    </source>
</evidence>
<dbReference type="EMBL" id="KN819481">
    <property type="protein sequence ID" value="KIJ09279.1"/>
    <property type="molecule type" value="Genomic_DNA"/>
</dbReference>
<reference evidence="2 3" key="1">
    <citation type="submission" date="2014-06" db="EMBL/GenBank/DDBJ databases">
        <authorList>
            <consortium name="DOE Joint Genome Institute"/>
            <person name="Kuo A."/>
            <person name="Kohler A."/>
            <person name="Nagy L.G."/>
            <person name="Floudas D."/>
            <person name="Copeland A."/>
            <person name="Barry K.W."/>
            <person name="Cichocki N."/>
            <person name="Veneault-Fourrey C."/>
            <person name="LaButti K."/>
            <person name="Lindquist E.A."/>
            <person name="Lipzen A."/>
            <person name="Lundell T."/>
            <person name="Morin E."/>
            <person name="Murat C."/>
            <person name="Sun H."/>
            <person name="Tunlid A."/>
            <person name="Henrissat B."/>
            <person name="Grigoriev I.V."/>
            <person name="Hibbett D.S."/>
            <person name="Martin F."/>
            <person name="Nordberg H.P."/>
            <person name="Cantor M.N."/>
            <person name="Hua S.X."/>
        </authorList>
    </citation>
    <scope>NUCLEOTIDE SEQUENCE [LARGE SCALE GENOMIC DNA]</scope>
    <source>
        <strain evidence="2 3">ATCC 200175</strain>
    </source>
</reference>
<sequence length="390" mass="43152">MLARIMQMGDKIMAEPSSNPDLAGFNLLTKIMVKLVKALPKGPGKGVLPGWINTWMLAAEILFMFARRAEGQGHKVRMLMCDAKVIAGGEVKCTSLLVEWETHGRTGGREWEAIIDKELANLKASMDSLLGDSEEAGALLDRKRSPLIQYTSLTASIQRQFTEAFHKGGKDFEPEDPLEGDKGRPQRAVGDLVRRGAERCEACVDKRCKVCWGEDKRVCRRCQMKRVGCSKSTKALREREMSEHSGVSKGKAKAINRLGELEQGVPGPSNSATSAHPWPYPVPMTSVSRDVVEADLLPEDGRSVITNQKLNALVRILGRLTTQGSFIKAQVQNLKARAMDLNVEVRDVQETHGKYSHQLEYAAAQLGAVLREAKEFPVKEEESGREESEQ</sequence>
<name>A0A0C9SPW6_PAXIN</name>
<keyword evidence="3" id="KW-1185">Reference proteome</keyword>
<feature type="region of interest" description="Disordered" evidence="1">
    <location>
        <begin position="168"/>
        <end position="187"/>
    </location>
</feature>